<comment type="caution">
    <text evidence="3">The sequence shown here is derived from an EMBL/GenBank/DDBJ whole genome shotgun (WGS) entry which is preliminary data.</text>
</comment>
<evidence type="ECO:0000313" key="3">
    <source>
        <dbReference type="EMBL" id="CAH3036692.1"/>
    </source>
</evidence>
<evidence type="ECO:0000256" key="1">
    <source>
        <dbReference type="SAM" id="MobiDB-lite"/>
    </source>
</evidence>
<gene>
    <name evidence="3" type="ORF">PMEA_00017050</name>
</gene>
<accession>A0AAU9VWV1</accession>
<dbReference type="Proteomes" id="UP001159428">
    <property type="component" value="Unassembled WGS sequence"/>
</dbReference>
<sequence>MEVLSSVFSLPRCGECGDFSLLFMEDNLKRKGCASTLRLLCEQCGWKHSFCTSRKQGKSFEVNRRIVYGMRTLGKGYAGARKFCTIMNMPPPPTEKAFLRNSRVIGRHMKAIAKETMKKAGEEVLSLKKDVNSSEGLPVNCGVSCDGTWQKRGYSSRNGCVTVVSMDTGKVLDVEALSQGCKQCERHEQMDKNSLEYQMWRADHNTCKSVELHNLRYTEFYGDGDSKSFSRIKNICQDAGILVEKKECISHVQKRVGTALRKLKRDNPSLGGRGKLTDSLIDKLQNYYGIAIRSNPEYIRLSENNLLQKCLLGKTQNQNESLNGMVWQRIPKEIYVGRETLELGLYDAVFYFNIGSISIIKLFQALGIPSGKYTEEGCRLQDQLRVNIAQHKSKATTKKRCKVIRGLKKQKDDHNKQTEGVSYGPGQF</sequence>
<keyword evidence="4" id="KW-1185">Reference proteome</keyword>
<protein>
    <recommendedName>
        <fullName evidence="2">Mutator-like transposase domain-containing protein</fullName>
    </recommendedName>
</protein>
<dbReference type="EMBL" id="CALNXJ010000003">
    <property type="protein sequence ID" value="CAH3036692.1"/>
    <property type="molecule type" value="Genomic_DNA"/>
</dbReference>
<feature type="domain" description="Mutator-like transposase" evidence="2">
    <location>
        <begin position="1"/>
        <end position="300"/>
    </location>
</feature>
<organism evidence="3 4">
    <name type="scientific">Pocillopora meandrina</name>
    <dbReference type="NCBI Taxonomy" id="46732"/>
    <lineage>
        <taxon>Eukaryota</taxon>
        <taxon>Metazoa</taxon>
        <taxon>Cnidaria</taxon>
        <taxon>Anthozoa</taxon>
        <taxon>Hexacorallia</taxon>
        <taxon>Scleractinia</taxon>
        <taxon>Astrocoeniina</taxon>
        <taxon>Pocilloporidae</taxon>
        <taxon>Pocillopora</taxon>
    </lineage>
</organism>
<feature type="region of interest" description="Disordered" evidence="1">
    <location>
        <begin position="407"/>
        <end position="428"/>
    </location>
</feature>
<evidence type="ECO:0000259" key="2">
    <source>
        <dbReference type="Pfam" id="PF20700"/>
    </source>
</evidence>
<dbReference type="AlphaFoldDB" id="A0AAU9VWV1"/>
<name>A0AAU9VWV1_9CNID</name>
<dbReference type="PANTHER" id="PTHR33309:SF3">
    <property type="entry name" value="CCHC-TYPE DOMAIN-CONTAINING PROTEIN"/>
    <property type="match status" value="1"/>
</dbReference>
<reference evidence="3 4" key="1">
    <citation type="submission" date="2022-05" db="EMBL/GenBank/DDBJ databases">
        <authorList>
            <consortium name="Genoscope - CEA"/>
            <person name="William W."/>
        </authorList>
    </citation>
    <scope>NUCLEOTIDE SEQUENCE [LARGE SCALE GENOMIC DNA]</scope>
</reference>
<dbReference type="Pfam" id="PF20700">
    <property type="entry name" value="Mutator"/>
    <property type="match status" value="1"/>
</dbReference>
<evidence type="ECO:0000313" key="4">
    <source>
        <dbReference type="Proteomes" id="UP001159428"/>
    </source>
</evidence>
<dbReference type="InterPro" id="IPR049012">
    <property type="entry name" value="Mutator_transp_dom"/>
</dbReference>
<dbReference type="PANTHER" id="PTHR33309">
    <property type="entry name" value="KERATIN, ULTRA HIGH-SULFUR MATRIX PROTEIN-LIKE"/>
    <property type="match status" value="1"/>
</dbReference>
<proteinExistence type="predicted"/>